<feature type="compositionally biased region" description="Basic and acidic residues" evidence="9">
    <location>
        <begin position="567"/>
        <end position="601"/>
    </location>
</feature>
<feature type="compositionally biased region" description="Basic and acidic residues" evidence="9">
    <location>
        <begin position="471"/>
        <end position="480"/>
    </location>
</feature>
<keyword evidence="4 8" id="KW-0489">Methyltransferase</keyword>
<organism evidence="14 15">
    <name type="scientific">Lolium multiflorum</name>
    <name type="common">Italian ryegrass</name>
    <name type="synonym">Lolium perenne subsp. multiflorum</name>
    <dbReference type="NCBI Taxonomy" id="4521"/>
    <lineage>
        <taxon>Eukaryota</taxon>
        <taxon>Viridiplantae</taxon>
        <taxon>Streptophyta</taxon>
        <taxon>Embryophyta</taxon>
        <taxon>Tracheophyta</taxon>
        <taxon>Spermatophyta</taxon>
        <taxon>Magnoliopsida</taxon>
        <taxon>Liliopsida</taxon>
        <taxon>Poales</taxon>
        <taxon>Poaceae</taxon>
        <taxon>BOP clade</taxon>
        <taxon>Pooideae</taxon>
        <taxon>Poodae</taxon>
        <taxon>Poeae</taxon>
        <taxon>Poeae Chloroplast Group 2 (Poeae type)</taxon>
        <taxon>Loliodinae</taxon>
        <taxon>Loliinae</taxon>
        <taxon>Lolium</taxon>
    </lineage>
</organism>
<evidence type="ECO:0000256" key="3">
    <source>
        <dbReference type="ARBA" id="ARBA00022552"/>
    </source>
</evidence>
<feature type="region of interest" description="Disordered" evidence="9">
    <location>
        <begin position="363"/>
        <end position="399"/>
    </location>
</feature>
<evidence type="ECO:0000256" key="2">
    <source>
        <dbReference type="ARBA" id="ARBA00022517"/>
    </source>
</evidence>
<feature type="binding site" evidence="8">
    <location>
        <position position="118"/>
    </location>
    <ligand>
        <name>S-adenosyl-L-methionine</name>
        <dbReference type="ChEBI" id="CHEBI:59789"/>
    </ligand>
</feature>
<keyword evidence="15" id="KW-1185">Reference proteome</keyword>
<dbReference type="HAMAP" id="MF_01547">
    <property type="entry name" value="RNA_methyltr_E"/>
    <property type="match status" value="1"/>
</dbReference>
<protein>
    <recommendedName>
        <fullName evidence="8">Putative rRNA methyltransferase</fullName>
        <ecNumber evidence="8">2.1.1.-</ecNumber>
    </recommendedName>
    <alternativeName>
        <fullName evidence="8">2'-O-ribose RNA methyltransferase SPB1 homolog</fullName>
    </alternativeName>
</protein>
<dbReference type="Proteomes" id="UP001231189">
    <property type="component" value="Unassembled WGS sequence"/>
</dbReference>
<dbReference type="GO" id="GO:0008650">
    <property type="term" value="F:rRNA (uridine-2'-O-)-methyltransferase activity"/>
    <property type="evidence" value="ECO:0007669"/>
    <property type="project" value="TreeGrafter"/>
</dbReference>
<dbReference type="InterPro" id="IPR050082">
    <property type="entry name" value="RNA_methyltr_RlmE"/>
</dbReference>
<keyword evidence="6 8" id="KW-0949">S-adenosyl-L-methionine</keyword>
<sequence length="850" mass="95105">MGKTKGKQRQDKYYHLAKEQGYRSRAAFKLLQLDARFRFLPTARAVLDLCAAPGGWVQVAVKHAPVGAFVVGVDLVPIRPIRGAHSLTEDITTSKCRSSVRKLMDSRGVAAFDVVLHDGSPNVGGAWAQEATTQSALVIDAVRLATYFLAPKGAFITKVFRSQDYNAIMFCLKQLFEKVEVTKPQASRGTSAEIYIICLKYKAPAKIEPELLDIKHLFNVENEKKMPRDVLTTKKDKRSREGYEEGVTVLRKVGLASDFIFSEAQTPLEFLGSVTKISFDDPASLPLKNHEITSEEIKELCDDLRVLDKNSFKHILKWRIRLRKALSSSSQVTPKAAVTATESKVIDDDQLLQEMEELTSVIDRKKRQEKKRQSRRKAKDKARKATGMQIDATEEGYGDPDLFSINAIKGGKELKAVESAEFNVEDGSGDSENEATQTHEDSDEEMDSDEEQQRYDAQLEDILDEAYERFMTKRGGEVKQERKRAKRVNTDADADLLEGGEDDGEDVDMDDEGSDEDQDEDEEANPLLLRLDAEKRTKDEIVDQWYSQDVFADAGTGLAEQSDSDDEREKPRKNMKKKIDSGNKEKPAKAQTDLGKKEKPTKAAQRLQQDDIEMVPVEPVRTEDDSDSSSSSDESEPEEDLDDDQKAEVLAYAHKMLRKKQREQILDDAYNRYMFDDEGLPKWFAEDEKRHTQAMKPITKEEVAAMKAQFREIDARPSKKVAEAKARKKRVALKKLEKARQKADIVADQSDINEQSKAKMIDKIYRKAVSTQRPKKEYVVAKKGVQVRTGKGKVLVDPRMKKDKRAEKAGKKKGKGKGGKGGAKGGKGKKGAAGGGQKKGGMRGKAGGKA</sequence>
<dbReference type="EMBL" id="JAUUTY010000001">
    <property type="protein sequence ID" value="KAK1698638.1"/>
    <property type="molecule type" value="Genomic_DNA"/>
</dbReference>
<feature type="compositionally biased region" description="Acidic residues" evidence="9">
    <location>
        <begin position="633"/>
        <end position="645"/>
    </location>
</feature>
<dbReference type="GO" id="GO:0000463">
    <property type="term" value="P:maturation of LSU-rRNA from tricistronic rRNA transcript (SSU-rRNA, 5.8S rRNA, LSU-rRNA)"/>
    <property type="evidence" value="ECO:0007669"/>
    <property type="project" value="TreeGrafter"/>
</dbReference>
<feature type="compositionally biased region" description="Acidic residues" evidence="9">
    <location>
        <begin position="492"/>
        <end position="524"/>
    </location>
</feature>
<feature type="domain" description="Ribosomal RNA methyltransferase SPB1-like C-terminal" evidence="11">
    <location>
        <begin position="608"/>
        <end position="812"/>
    </location>
</feature>
<feature type="binding site" evidence="8">
    <location>
        <position position="54"/>
    </location>
    <ligand>
        <name>S-adenosyl-L-methionine</name>
        <dbReference type="ChEBI" id="CHEBI:59789"/>
    </ligand>
</feature>
<dbReference type="SUPFAM" id="SSF53335">
    <property type="entry name" value="S-adenosyl-L-methionine-dependent methyltransferases"/>
    <property type="match status" value="1"/>
</dbReference>
<dbReference type="Gene3D" id="3.40.50.150">
    <property type="entry name" value="Vaccinia Virus protein VP39"/>
    <property type="match status" value="1"/>
</dbReference>
<dbReference type="GO" id="GO:0005730">
    <property type="term" value="C:nucleolus"/>
    <property type="evidence" value="ECO:0007669"/>
    <property type="project" value="UniProtKB-SubCell"/>
</dbReference>
<feature type="binding site" evidence="8">
    <location>
        <position position="56"/>
    </location>
    <ligand>
        <name>S-adenosyl-L-methionine</name>
        <dbReference type="ChEBI" id="CHEBI:59789"/>
    </ligand>
</feature>
<evidence type="ECO:0000313" key="15">
    <source>
        <dbReference type="Proteomes" id="UP001231189"/>
    </source>
</evidence>
<dbReference type="GO" id="GO:0000466">
    <property type="term" value="P:maturation of 5.8S rRNA from tricistronic rRNA transcript (SSU-rRNA, 5.8S rRNA, LSU-rRNA)"/>
    <property type="evidence" value="ECO:0007669"/>
    <property type="project" value="TreeGrafter"/>
</dbReference>
<proteinExistence type="inferred from homology"/>
<feature type="region of interest" description="Disordered" evidence="9">
    <location>
        <begin position="422"/>
        <end position="456"/>
    </location>
</feature>
<dbReference type="InterPro" id="IPR029063">
    <property type="entry name" value="SAM-dependent_MTases_sf"/>
</dbReference>
<comment type="catalytic activity">
    <reaction evidence="8">
        <text>a ribonucleotide in rRNA + S-adenosyl-L-methionine = a 2'-O-methylribonucleotide in rRNA + S-adenosyl-L-homocysteine + H(+)</text>
        <dbReference type="Rhea" id="RHEA:48628"/>
        <dbReference type="Rhea" id="RHEA-COMP:12164"/>
        <dbReference type="Rhea" id="RHEA-COMP:12165"/>
        <dbReference type="ChEBI" id="CHEBI:15378"/>
        <dbReference type="ChEBI" id="CHEBI:57856"/>
        <dbReference type="ChEBI" id="CHEBI:59789"/>
        <dbReference type="ChEBI" id="CHEBI:90675"/>
        <dbReference type="ChEBI" id="CHEBI:90676"/>
    </reaction>
</comment>
<dbReference type="AlphaFoldDB" id="A0AAD8U851"/>
<dbReference type="FunFam" id="3.40.50.150:FF:000004">
    <property type="entry name" value="AdoMet-dependent rRNA methyltransferase SPB1"/>
    <property type="match status" value="1"/>
</dbReference>
<feature type="active site" description="Proton acceptor" evidence="8">
    <location>
        <position position="158"/>
    </location>
</feature>
<dbReference type="HAMAP" id="MF_03163">
    <property type="entry name" value="RNA_methyltr_E_SPB1"/>
    <property type="match status" value="1"/>
</dbReference>
<dbReference type="InterPro" id="IPR015507">
    <property type="entry name" value="rRNA-MeTfrase_E"/>
</dbReference>
<comment type="caution">
    <text evidence="14">The sequence shown here is derived from an EMBL/GenBank/DDBJ whole genome shotgun (WGS) entry which is preliminary data.</text>
</comment>
<evidence type="ECO:0000256" key="9">
    <source>
        <dbReference type="SAM" id="MobiDB-lite"/>
    </source>
</evidence>
<keyword evidence="5 8" id="KW-0808">Transferase</keyword>
<feature type="region of interest" description="Disordered" evidence="9">
    <location>
        <begin position="471"/>
        <end position="647"/>
    </location>
</feature>
<dbReference type="PANTHER" id="PTHR10920">
    <property type="entry name" value="RIBOSOMAL RNA METHYLTRANSFERASE"/>
    <property type="match status" value="1"/>
</dbReference>
<name>A0AAD8U851_LOLMU</name>
<accession>A0AAD8U851</accession>
<feature type="binding site" evidence="8">
    <location>
        <position position="90"/>
    </location>
    <ligand>
        <name>S-adenosyl-L-methionine</name>
        <dbReference type="ChEBI" id="CHEBI:59789"/>
    </ligand>
</feature>
<dbReference type="Pfam" id="PF11861">
    <property type="entry name" value="DUF3381"/>
    <property type="match status" value="1"/>
</dbReference>
<gene>
    <name evidence="13" type="ORF">QYE76_015335</name>
    <name evidence="14" type="ORF">QYE76_015441</name>
</gene>
<feature type="compositionally biased region" description="Acidic residues" evidence="9">
    <location>
        <begin position="441"/>
        <end position="450"/>
    </location>
</feature>
<keyword evidence="2 8" id="KW-0690">Ribosome biogenesis</keyword>
<feature type="compositionally biased region" description="Basic residues" evidence="9">
    <location>
        <begin position="364"/>
        <end position="384"/>
    </location>
</feature>
<dbReference type="InterPro" id="IPR028589">
    <property type="entry name" value="SPB1-like"/>
</dbReference>
<evidence type="ECO:0000259" key="11">
    <source>
        <dbReference type="Pfam" id="PF07780"/>
    </source>
</evidence>
<dbReference type="GO" id="GO:0030687">
    <property type="term" value="C:preribosome, large subunit precursor"/>
    <property type="evidence" value="ECO:0007669"/>
    <property type="project" value="TreeGrafter"/>
</dbReference>
<dbReference type="Pfam" id="PF01728">
    <property type="entry name" value="FtsJ"/>
    <property type="match status" value="1"/>
</dbReference>
<evidence type="ECO:0000313" key="14">
    <source>
        <dbReference type="EMBL" id="KAK1698744.1"/>
    </source>
</evidence>
<feature type="compositionally biased region" description="Gly residues" evidence="9">
    <location>
        <begin position="819"/>
        <end position="839"/>
    </location>
</feature>
<dbReference type="InterPro" id="IPR024576">
    <property type="entry name" value="rRNA_MeTfrase_Spb1_DUF3381"/>
</dbReference>
<dbReference type="GO" id="GO:0016435">
    <property type="term" value="F:rRNA (guanine) methyltransferase activity"/>
    <property type="evidence" value="ECO:0007669"/>
    <property type="project" value="TreeGrafter"/>
</dbReference>
<evidence type="ECO:0000259" key="12">
    <source>
        <dbReference type="Pfam" id="PF11861"/>
    </source>
</evidence>
<evidence type="ECO:0000256" key="6">
    <source>
        <dbReference type="ARBA" id="ARBA00022691"/>
    </source>
</evidence>
<feature type="compositionally biased region" description="Basic and acidic residues" evidence="9">
    <location>
        <begin position="794"/>
        <end position="809"/>
    </location>
</feature>
<evidence type="ECO:0000256" key="4">
    <source>
        <dbReference type="ARBA" id="ARBA00022603"/>
    </source>
</evidence>
<feature type="binding site" evidence="8">
    <location>
        <position position="74"/>
    </location>
    <ligand>
        <name>S-adenosyl-L-methionine</name>
        <dbReference type="ChEBI" id="CHEBI:59789"/>
    </ligand>
</feature>
<feature type="region of interest" description="Disordered" evidence="9">
    <location>
        <begin position="789"/>
        <end position="850"/>
    </location>
</feature>
<comment type="function">
    <text evidence="8">Probable methyltransferase involved in the maturation of rRNA and in the biogenesis of ribosomal subunits.</text>
</comment>
<evidence type="ECO:0000313" key="13">
    <source>
        <dbReference type="EMBL" id="KAK1698638.1"/>
    </source>
</evidence>
<feature type="compositionally biased region" description="Basic residues" evidence="9">
    <location>
        <begin position="840"/>
        <end position="850"/>
    </location>
</feature>
<feature type="domain" description="Ribosomal RNA methyltransferase FtsJ" evidence="10">
    <location>
        <begin position="22"/>
        <end position="201"/>
    </location>
</feature>
<evidence type="ECO:0000256" key="1">
    <source>
        <dbReference type="ARBA" id="ARBA00004604"/>
    </source>
</evidence>
<feature type="domain" description="DUF3381" evidence="12">
    <location>
        <begin position="234"/>
        <end position="383"/>
    </location>
</feature>
<keyword evidence="3 8" id="KW-0698">rRNA processing</keyword>
<dbReference type="EMBL" id="JAUUTY010000001">
    <property type="protein sequence ID" value="KAK1698744.1"/>
    <property type="molecule type" value="Genomic_DNA"/>
</dbReference>
<dbReference type="EC" id="2.1.1.-" evidence="8"/>
<reference evidence="14" key="1">
    <citation type="submission" date="2023-07" db="EMBL/GenBank/DDBJ databases">
        <title>A chromosome-level genome assembly of Lolium multiflorum.</title>
        <authorList>
            <person name="Chen Y."/>
            <person name="Copetti D."/>
            <person name="Kolliker R."/>
            <person name="Studer B."/>
        </authorList>
    </citation>
    <scope>NUCLEOTIDE SEQUENCE</scope>
    <source>
        <strain evidence="14">02402/16</strain>
        <tissue evidence="14">Leaf</tissue>
    </source>
</reference>
<feature type="compositionally biased region" description="Acidic residues" evidence="9">
    <location>
        <begin position="423"/>
        <end position="433"/>
    </location>
</feature>
<comment type="similarity">
    <text evidence="8">Belongs to the class I-like SAM-binding methyltransferase superfamily. RNA methyltransferase RlmE family. SPB1 subfamily.</text>
</comment>
<evidence type="ECO:0000256" key="5">
    <source>
        <dbReference type="ARBA" id="ARBA00022679"/>
    </source>
</evidence>
<dbReference type="PANTHER" id="PTHR10920:SF13">
    <property type="entry name" value="PRE-RRNA 2'-O-RIBOSE RNA METHYLTRANSFERASE FTSJ3"/>
    <property type="match status" value="1"/>
</dbReference>
<keyword evidence="7 8" id="KW-0539">Nucleus</keyword>
<dbReference type="InterPro" id="IPR002877">
    <property type="entry name" value="RNA_MeTrfase_FtsJ_dom"/>
</dbReference>
<evidence type="ECO:0000256" key="8">
    <source>
        <dbReference type="HAMAP-Rule" id="MF_03163"/>
    </source>
</evidence>
<feature type="compositionally biased region" description="Basic and acidic residues" evidence="9">
    <location>
        <begin position="531"/>
        <end position="541"/>
    </location>
</feature>
<evidence type="ECO:0000256" key="7">
    <source>
        <dbReference type="ARBA" id="ARBA00023242"/>
    </source>
</evidence>
<evidence type="ECO:0000259" key="10">
    <source>
        <dbReference type="Pfam" id="PF01728"/>
    </source>
</evidence>
<comment type="subcellular location">
    <subcellularLocation>
        <location evidence="1 8">Nucleus</location>
        <location evidence="1 8">Nucleolus</location>
    </subcellularLocation>
</comment>
<dbReference type="InterPro" id="IPR012920">
    <property type="entry name" value="rRNA_MeTfrase_SPB1-like_C"/>
</dbReference>
<dbReference type="Pfam" id="PF07780">
    <property type="entry name" value="Spb1_C"/>
    <property type="match status" value="1"/>
</dbReference>